<accession>A0A0A0JYQ5</accession>
<protein>
    <submittedName>
        <fullName evidence="2">Nuclease</fullName>
    </submittedName>
</protein>
<evidence type="ECO:0000259" key="1">
    <source>
        <dbReference type="Pfam" id="PF01936"/>
    </source>
</evidence>
<dbReference type="OrthoDB" id="4772393at2"/>
<dbReference type="eggNOG" id="COG1432">
    <property type="taxonomic scope" value="Bacteria"/>
</dbReference>
<name>A0A0A0JYQ5_9MICO</name>
<dbReference type="EMBL" id="AVPL01000004">
    <property type="protein sequence ID" value="KGN42555.1"/>
    <property type="molecule type" value="Genomic_DNA"/>
</dbReference>
<gene>
    <name evidence="2" type="ORF">N801_15910</name>
</gene>
<evidence type="ECO:0000313" key="2">
    <source>
        <dbReference type="EMBL" id="KGN42555.1"/>
    </source>
</evidence>
<reference evidence="2 3" key="1">
    <citation type="submission" date="2013-08" db="EMBL/GenBank/DDBJ databases">
        <title>The genome sequence of Knoellia aerolata.</title>
        <authorList>
            <person name="Zhu W."/>
            <person name="Wang G."/>
        </authorList>
    </citation>
    <scope>NUCLEOTIDE SEQUENCE [LARGE SCALE GENOMIC DNA]</scope>
    <source>
        <strain evidence="2 3">DSM 18566</strain>
    </source>
</reference>
<dbReference type="STRING" id="1385519.N801_15910"/>
<evidence type="ECO:0000313" key="3">
    <source>
        <dbReference type="Proteomes" id="UP000030013"/>
    </source>
</evidence>
<dbReference type="Gene3D" id="3.40.50.1010">
    <property type="entry name" value="5'-nuclease"/>
    <property type="match status" value="1"/>
</dbReference>
<dbReference type="InterPro" id="IPR021139">
    <property type="entry name" value="NYN"/>
</dbReference>
<dbReference type="AlphaFoldDB" id="A0A0A0JYQ5"/>
<sequence length="202" mass="22348">MAAAQSPPPSASSTDDGGSDVLTYLLVDGENIDATLGTSILGRRPQPDERPRWDRLLTFARDTWGQEVRGLFFLNASSGMPMSFIQALKALGFQPVPLSGDSDVKVVDVAIQRTLRAIRDRDADVMLVSHDGDFLEELEGLLEDERRVGVMAFREFRNSGFTALQADGLESFDLEFDVKAFTSPLPRIRVIPIEEFDPAQFL</sequence>
<dbReference type="GO" id="GO:0004540">
    <property type="term" value="F:RNA nuclease activity"/>
    <property type="evidence" value="ECO:0007669"/>
    <property type="project" value="InterPro"/>
</dbReference>
<dbReference type="Proteomes" id="UP000030013">
    <property type="component" value="Unassembled WGS sequence"/>
</dbReference>
<proteinExistence type="predicted"/>
<dbReference type="RefSeq" id="WP_084108099.1">
    <property type="nucleotide sequence ID" value="NZ_AVPL01000004.1"/>
</dbReference>
<comment type="caution">
    <text evidence="2">The sequence shown here is derived from an EMBL/GenBank/DDBJ whole genome shotgun (WGS) entry which is preliminary data.</text>
</comment>
<organism evidence="2 3">
    <name type="scientific">Knoellia aerolata DSM 18566</name>
    <dbReference type="NCBI Taxonomy" id="1385519"/>
    <lineage>
        <taxon>Bacteria</taxon>
        <taxon>Bacillati</taxon>
        <taxon>Actinomycetota</taxon>
        <taxon>Actinomycetes</taxon>
        <taxon>Micrococcales</taxon>
        <taxon>Intrasporangiaceae</taxon>
        <taxon>Knoellia</taxon>
    </lineage>
</organism>
<keyword evidence="3" id="KW-1185">Reference proteome</keyword>
<feature type="domain" description="NYN" evidence="1">
    <location>
        <begin position="24"/>
        <end position="155"/>
    </location>
</feature>
<dbReference type="Pfam" id="PF01936">
    <property type="entry name" value="NYN"/>
    <property type="match status" value="1"/>
</dbReference>